<feature type="domain" description="Baseplate protein J-like barrel" evidence="3">
    <location>
        <begin position="215"/>
        <end position="301"/>
    </location>
</feature>
<keyword evidence="2" id="KW-0812">Transmembrane</keyword>
<accession>A0A0P6XU51</accession>
<keyword evidence="2" id="KW-0472">Membrane</keyword>
<protein>
    <recommendedName>
        <fullName evidence="3">Baseplate protein J-like barrel domain-containing protein</fullName>
    </recommendedName>
</protein>
<dbReference type="AlphaFoldDB" id="A0A0P6XU51"/>
<dbReference type="EMBL" id="LGCM01000043">
    <property type="protein sequence ID" value="KPL80097.1"/>
    <property type="molecule type" value="Genomic_DNA"/>
</dbReference>
<gene>
    <name evidence="4" type="ORF">ADN01_12590</name>
</gene>
<evidence type="ECO:0000259" key="3">
    <source>
        <dbReference type="Pfam" id="PF04865"/>
    </source>
</evidence>
<dbReference type="STRING" id="229921.ADN01_12590"/>
<evidence type="ECO:0000313" key="4">
    <source>
        <dbReference type="EMBL" id="KPL80097.1"/>
    </source>
</evidence>
<comment type="caution">
    <text evidence="4">The sequence shown here is derived from an EMBL/GenBank/DDBJ whole genome shotgun (WGS) entry which is preliminary data.</text>
</comment>
<evidence type="ECO:0000313" key="5">
    <source>
        <dbReference type="Proteomes" id="UP000050501"/>
    </source>
</evidence>
<feature type="transmembrane region" description="Helical" evidence="2">
    <location>
        <begin position="127"/>
        <end position="148"/>
    </location>
</feature>
<organism evidence="4 5">
    <name type="scientific">Levilinea saccharolytica</name>
    <dbReference type="NCBI Taxonomy" id="229921"/>
    <lineage>
        <taxon>Bacteria</taxon>
        <taxon>Bacillati</taxon>
        <taxon>Chloroflexota</taxon>
        <taxon>Anaerolineae</taxon>
        <taxon>Anaerolineales</taxon>
        <taxon>Anaerolineaceae</taxon>
        <taxon>Levilinea</taxon>
    </lineage>
</organism>
<feature type="compositionally biased region" description="Basic residues" evidence="1">
    <location>
        <begin position="86"/>
        <end position="96"/>
    </location>
</feature>
<dbReference type="Proteomes" id="UP000050501">
    <property type="component" value="Unassembled WGS sequence"/>
</dbReference>
<feature type="region of interest" description="Disordered" evidence="1">
    <location>
        <begin position="81"/>
        <end position="119"/>
    </location>
</feature>
<evidence type="ECO:0000256" key="1">
    <source>
        <dbReference type="SAM" id="MobiDB-lite"/>
    </source>
</evidence>
<sequence>MIQLERHDDIISTQDKMAWAKTPRVVLVWPPKGSPLRRPIDLIILARYAQQLGVQVGLVTGDYHTRQHAAQAGIPVFDSAREAQRRPWRRKGRRKISPPAGADSLARREKLSETRPQRRHVNELPSWGRLAAFSVGVLAVAALLILFLPGAEVRLPLAERPQQLTLDLLAHPDIQAPNLSGGVPAQVLTVTVEGQRDALSSGEIWVGDSAARGEVLFTNLTDQTVIVPEGTVVRNLGEPVVRFRTLEERSLPGTGEKSAAVPVAAVQPGAVGNLEAGQITAIEGAVGAHLSVTQVQPTSGGRDRRVPSPSEEDYAALRTELLANLRQTALNELKMQQPDGFWIEESLAVEQTLVEKREPETGSPGDQLRLTLQVEFGAWVVRAADVEQVARTALDANLPPGRTAADGPLGISPVGAVKWDETGARWQAAAVRNERQDLRSLDVSRRLVGLRPEQAADELSAHLDLAGAPEITLRPAWWPWMPFLAGRIEVVSP</sequence>
<keyword evidence="2" id="KW-1133">Transmembrane helix</keyword>
<evidence type="ECO:0000256" key="2">
    <source>
        <dbReference type="SAM" id="Phobius"/>
    </source>
</evidence>
<dbReference type="InterPro" id="IPR006949">
    <property type="entry name" value="Barrel_Baseplate_J-like"/>
</dbReference>
<proteinExistence type="predicted"/>
<feature type="compositionally biased region" description="Basic and acidic residues" evidence="1">
    <location>
        <begin position="105"/>
        <end position="119"/>
    </location>
</feature>
<keyword evidence="5" id="KW-1185">Reference proteome</keyword>
<dbReference type="Pfam" id="PF04865">
    <property type="entry name" value="Baseplate_J"/>
    <property type="match status" value="1"/>
</dbReference>
<name>A0A0P6XU51_9CHLR</name>
<reference evidence="4 5" key="1">
    <citation type="submission" date="2015-07" db="EMBL/GenBank/DDBJ databases">
        <title>Genome sequence of Levilinea saccharolytica DSM 16555.</title>
        <authorList>
            <person name="Hemp J."/>
            <person name="Ward L.M."/>
            <person name="Pace L.A."/>
            <person name="Fischer W.W."/>
        </authorList>
    </citation>
    <scope>NUCLEOTIDE SEQUENCE [LARGE SCALE GENOMIC DNA]</scope>
    <source>
        <strain evidence="4 5">KIBI-1</strain>
    </source>
</reference>